<evidence type="ECO:0000313" key="9">
    <source>
        <dbReference type="Proteomes" id="UP001217089"/>
    </source>
</evidence>
<keyword evidence="3" id="KW-0808">Transferase</keyword>
<dbReference type="Gene3D" id="3.40.220.10">
    <property type="entry name" value="Leucine Aminopeptidase, subunit E, domain 1"/>
    <property type="match status" value="2"/>
</dbReference>
<comment type="caution">
    <text evidence="8">The sequence shown here is derived from an EMBL/GenBank/DDBJ whole genome shotgun (WGS) entry which is preliminary data.</text>
</comment>
<accession>A0ABQ9FK26</accession>
<gene>
    <name evidence="8" type="ORF">KUTeg_005550</name>
</gene>
<protein>
    <recommendedName>
        <fullName evidence="7">Macro domain-containing protein</fullName>
    </recommendedName>
</protein>
<evidence type="ECO:0000256" key="6">
    <source>
        <dbReference type="SAM" id="MobiDB-lite"/>
    </source>
</evidence>
<dbReference type="Pfam" id="PF01661">
    <property type="entry name" value="Macro"/>
    <property type="match status" value="1"/>
</dbReference>
<dbReference type="SUPFAM" id="SSF52949">
    <property type="entry name" value="Macro domain-like"/>
    <property type="match status" value="1"/>
</dbReference>
<keyword evidence="2" id="KW-0328">Glycosyltransferase</keyword>
<proteinExistence type="predicted"/>
<feature type="compositionally biased region" description="Basic residues" evidence="6">
    <location>
        <begin position="1"/>
        <end position="10"/>
    </location>
</feature>
<keyword evidence="4" id="KW-0520">NAD</keyword>
<evidence type="ECO:0000259" key="7">
    <source>
        <dbReference type="PROSITE" id="PS51154"/>
    </source>
</evidence>
<dbReference type="InterPro" id="IPR052056">
    <property type="entry name" value="Mono-ARTD/PARP"/>
</dbReference>
<feature type="domain" description="Macro" evidence="7">
    <location>
        <begin position="16"/>
        <end position="123"/>
    </location>
</feature>
<evidence type="ECO:0000256" key="3">
    <source>
        <dbReference type="ARBA" id="ARBA00022679"/>
    </source>
</evidence>
<keyword evidence="5" id="KW-0539">Nucleus</keyword>
<dbReference type="InterPro" id="IPR002589">
    <property type="entry name" value="Macro_dom"/>
</dbReference>
<evidence type="ECO:0000256" key="2">
    <source>
        <dbReference type="ARBA" id="ARBA00022676"/>
    </source>
</evidence>
<dbReference type="EMBL" id="JARBDR010000246">
    <property type="protein sequence ID" value="KAJ8317646.1"/>
    <property type="molecule type" value="Genomic_DNA"/>
</dbReference>
<evidence type="ECO:0000256" key="1">
    <source>
        <dbReference type="ARBA" id="ARBA00004123"/>
    </source>
</evidence>
<name>A0ABQ9FK26_TEGGR</name>
<reference evidence="8 9" key="1">
    <citation type="submission" date="2022-12" db="EMBL/GenBank/DDBJ databases">
        <title>Chromosome-level genome of Tegillarca granosa.</title>
        <authorList>
            <person name="Kim J."/>
        </authorList>
    </citation>
    <scope>NUCLEOTIDE SEQUENCE [LARGE SCALE GENOMIC DNA]</scope>
    <source>
        <strain evidence="8">Teg-2019</strain>
        <tissue evidence="8">Adductor muscle</tissue>
    </source>
</reference>
<dbReference type="InterPro" id="IPR043472">
    <property type="entry name" value="Macro_dom-like"/>
</dbReference>
<dbReference type="PANTHER" id="PTHR14453:SF67">
    <property type="entry name" value="POLY [ADP-RIBOSE] POLYMERASE"/>
    <property type="match status" value="1"/>
</dbReference>
<keyword evidence="9" id="KW-1185">Reference proteome</keyword>
<feature type="region of interest" description="Disordered" evidence="6">
    <location>
        <begin position="1"/>
        <end position="20"/>
    </location>
</feature>
<evidence type="ECO:0000256" key="5">
    <source>
        <dbReference type="ARBA" id="ARBA00023242"/>
    </source>
</evidence>
<organism evidence="8 9">
    <name type="scientific">Tegillarca granosa</name>
    <name type="common">Malaysian cockle</name>
    <name type="synonym">Anadara granosa</name>
    <dbReference type="NCBI Taxonomy" id="220873"/>
    <lineage>
        <taxon>Eukaryota</taxon>
        <taxon>Metazoa</taxon>
        <taxon>Spiralia</taxon>
        <taxon>Lophotrochozoa</taxon>
        <taxon>Mollusca</taxon>
        <taxon>Bivalvia</taxon>
        <taxon>Autobranchia</taxon>
        <taxon>Pteriomorphia</taxon>
        <taxon>Arcoida</taxon>
        <taxon>Arcoidea</taxon>
        <taxon>Arcidae</taxon>
        <taxon>Tegillarca</taxon>
    </lineage>
</organism>
<sequence length="123" mass="13607">MQDRNHRHQTQRGSVEMDPSDMKIGKIGLKIYQGDITMAKTDAIINSSNAEIDLSRVKKMKKDGIAVTSSGKGTMPCKHIIHINAENSKTWESRILESLQKADKYKLSSVAFPALGTGQGMNF</sequence>
<evidence type="ECO:0000256" key="4">
    <source>
        <dbReference type="ARBA" id="ARBA00023027"/>
    </source>
</evidence>
<dbReference type="PANTHER" id="PTHR14453">
    <property type="entry name" value="PARP/ZINC FINGER CCCH TYPE DOMAIN CONTAINING PROTEIN"/>
    <property type="match status" value="1"/>
</dbReference>
<comment type="subcellular location">
    <subcellularLocation>
        <location evidence="1">Nucleus</location>
    </subcellularLocation>
</comment>
<evidence type="ECO:0000313" key="8">
    <source>
        <dbReference type="EMBL" id="KAJ8317646.1"/>
    </source>
</evidence>
<dbReference type="PROSITE" id="PS51154">
    <property type="entry name" value="MACRO"/>
    <property type="match status" value="1"/>
</dbReference>
<dbReference type="Proteomes" id="UP001217089">
    <property type="component" value="Unassembled WGS sequence"/>
</dbReference>